<comment type="subcellular location">
    <subcellularLocation>
        <location evidence="1">Cell envelope</location>
    </subcellularLocation>
</comment>
<evidence type="ECO:0000313" key="6">
    <source>
        <dbReference type="EMBL" id="MEN3068199.1"/>
    </source>
</evidence>
<dbReference type="PIRSF" id="PIRSF006470">
    <property type="entry name" value="DctB"/>
    <property type="match status" value="1"/>
</dbReference>
<feature type="signal peptide" evidence="5">
    <location>
        <begin position="1"/>
        <end position="18"/>
    </location>
</feature>
<keyword evidence="7" id="KW-1185">Reference proteome</keyword>
<sequence>MRQFFVLLLMCLTPLAHAQLELKLSHFGSDEHPANIAAKQLAARVAQRSGGKVLVRIYPNNQLGNPPEVLEQVMLGAVDMSLSGHDQLGKYVPKFDAISTPFAFKDYAAADKLIDGDFRKWVEKDLEAKGMVYLSAWEWGFRQLTNSRRPILKPEDARGLKIRTPPAFAYQAFVEAIGATVQTIQFPELVMAMKTGVVDGQENPVSVIYNLRLNESQKYMSLLNYTYSSMTHVISRQAWDKLSAEQKTILREESAAAGKLMRKLVREEETRQIADLRSLGMRIDQPDTAPFRAVMKPAYDKMRIKIGTRNFEEFMDLLKRNGD</sequence>
<evidence type="ECO:0000313" key="7">
    <source>
        <dbReference type="Proteomes" id="UP001410394"/>
    </source>
</evidence>
<protein>
    <submittedName>
        <fullName evidence="6">TRAP transporter substrate-binding protein</fullName>
    </submittedName>
</protein>
<dbReference type="PANTHER" id="PTHR33376">
    <property type="match status" value="1"/>
</dbReference>
<gene>
    <name evidence="6" type="ORF">ABDB84_06885</name>
</gene>
<evidence type="ECO:0000256" key="2">
    <source>
        <dbReference type="ARBA" id="ARBA00009023"/>
    </source>
</evidence>
<dbReference type="NCBIfam" id="NF037995">
    <property type="entry name" value="TRAP_S1"/>
    <property type="match status" value="1"/>
</dbReference>
<dbReference type="PANTHER" id="PTHR33376:SF4">
    <property type="entry name" value="SIALIC ACID-BINDING PERIPLASMIC PROTEIN SIAP"/>
    <property type="match status" value="1"/>
</dbReference>
<dbReference type="Pfam" id="PF03480">
    <property type="entry name" value="DctP"/>
    <property type="match status" value="1"/>
</dbReference>
<dbReference type="Proteomes" id="UP001410394">
    <property type="component" value="Unassembled WGS sequence"/>
</dbReference>
<reference evidence="6 7" key="1">
    <citation type="journal article" date="2018" name="Int. J. Syst. Evol. Microbiol.">
        <title>Uliginosibacterium sediminicola sp. nov., isolated from freshwater sediment.</title>
        <authorList>
            <person name="Hwang W.M."/>
            <person name="Kim S.M."/>
            <person name="Kang K."/>
            <person name="Ahn T.Y."/>
        </authorList>
    </citation>
    <scope>NUCLEOTIDE SEQUENCE [LARGE SCALE GENOMIC DNA]</scope>
    <source>
        <strain evidence="6 7">M1-21</strain>
    </source>
</reference>
<feature type="chain" id="PRO_5046081668" evidence="5">
    <location>
        <begin position="19"/>
        <end position="323"/>
    </location>
</feature>
<keyword evidence="3" id="KW-0813">Transport</keyword>
<comment type="caution">
    <text evidence="6">The sequence shown here is derived from an EMBL/GenBank/DDBJ whole genome shotgun (WGS) entry which is preliminary data.</text>
</comment>
<dbReference type="InterPro" id="IPR038404">
    <property type="entry name" value="TRAP_DctP_sf"/>
</dbReference>
<evidence type="ECO:0000256" key="1">
    <source>
        <dbReference type="ARBA" id="ARBA00004196"/>
    </source>
</evidence>
<dbReference type="EMBL" id="JBDIVE010000002">
    <property type="protein sequence ID" value="MEN3068199.1"/>
    <property type="molecule type" value="Genomic_DNA"/>
</dbReference>
<dbReference type="RefSeq" id="WP_345918958.1">
    <property type="nucleotide sequence ID" value="NZ_JBDIVE010000002.1"/>
</dbReference>
<proteinExistence type="inferred from homology"/>
<dbReference type="CDD" id="cd13603">
    <property type="entry name" value="PBP2_TRAP_Siap_TeaA_like"/>
    <property type="match status" value="1"/>
</dbReference>
<evidence type="ECO:0000256" key="5">
    <source>
        <dbReference type="SAM" id="SignalP"/>
    </source>
</evidence>
<evidence type="ECO:0000256" key="4">
    <source>
        <dbReference type="ARBA" id="ARBA00022729"/>
    </source>
</evidence>
<dbReference type="Gene3D" id="3.40.190.170">
    <property type="entry name" value="Bacterial extracellular solute-binding protein, family 7"/>
    <property type="match status" value="1"/>
</dbReference>
<name>A0ABU9YWT3_9RHOO</name>
<comment type="similarity">
    <text evidence="2">Belongs to the bacterial solute-binding protein 7 family.</text>
</comment>
<organism evidence="6 7">
    <name type="scientific">Uliginosibacterium sediminicola</name>
    <dbReference type="NCBI Taxonomy" id="2024550"/>
    <lineage>
        <taxon>Bacteria</taxon>
        <taxon>Pseudomonadati</taxon>
        <taxon>Pseudomonadota</taxon>
        <taxon>Betaproteobacteria</taxon>
        <taxon>Rhodocyclales</taxon>
        <taxon>Zoogloeaceae</taxon>
        <taxon>Uliginosibacterium</taxon>
    </lineage>
</organism>
<keyword evidence="4 5" id="KW-0732">Signal</keyword>
<dbReference type="InterPro" id="IPR004682">
    <property type="entry name" value="TRAP_DctP"/>
</dbReference>
<evidence type="ECO:0000256" key="3">
    <source>
        <dbReference type="ARBA" id="ARBA00022448"/>
    </source>
</evidence>
<dbReference type="InterPro" id="IPR018389">
    <property type="entry name" value="DctP_fam"/>
</dbReference>
<dbReference type="NCBIfam" id="TIGR00787">
    <property type="entry name" value="dctP"/>
    <property type="match status" value="1"/>
</dbReference>
<accession>A0ABU9YWT3</accession>